<dbReference type="EMBL" id="DVLT01000073">
    <property type="protein sequence ID" value="HIU03812.1"/>
    <property type="molecule type" value="Genomic_DNA"/>
</dbReference>
<proteinExistence type="predicted"/>
<reference evidence="2" key="2">
    <citation type="journal article" date="2021" name="PeerJ">
        <title>Extensive microbial diversity within the chicken gut microbiome revealed by metagenomics and culture.</title>
        <authorList>
            <person name="Gilroy R."/>
            <person name="Ravi A."/>
            <person name="Getino M."/>
            <person name="Pursley I."/>
            <person name="Horton D.L."/>
            <person name="Alikhan N.F."/>
            <person name="Baker D."/>
            <person name="Gharbi K."/>
            <person name="Hall N."/>
            <person name="Watson M."/>
            <person name="Adriaenssens E.M."/>
            <person name="Foster-Nyarko E."/>
            <person name="Jarju S."/>
            <person name="Secka A."/>
            <person name="Antonio M."/>
            <person name="Oren A."/>
            <person name="Chaudhuri R.R."/>
            <person name="La Ragione R."/>
            <person name="Hildebrand F."/>
            <person name="Pallen M.J."/>
        </authorList>
    </citation>
    <scope>NUCLEOTIDE SEQUENCE</scope>
    <source>
        <strain evidence="2">CHK187-14744</strain>
    </source>
</reference>
<name>A0A9D1KXU5_9FIRM</name>
<sequence length="141" mass="15462">MKTNRSRNILIAVLSVIVVIAVIAIIVVRFVLGSGQSADNTEAQSVVISEDAVAKDSLLKDNYPEVNALISEYRQALTDGNVELLKQVYDTDDEISSDVLSSTSSIIEGYQNTACYTKRGLEENSYFVFIYDDLKLSGITT</sequence>
<gene>
    <name evidence="2" type="ORF">IAB63_11235</name>
</gene>
<dbReference type="Proteomes" id="UP000824164">
    <property type="component" value="Unassembled WGS sequence"/>
</dbReference>
<keyword evidence="1" id="KW-0812">Transmembrane</keyword>
<evidence type="ECO:0000313" key="2">
    <source>
        <dbReference type="EMBL" id="HIU03812.1"/>
    </source>
</evidence>
<keyword evidence="1" id="KW-0472">Membrane</keyword>
<feature type="non-terminal residue" evidence="2">
    <location>
        <position position="141"/>
    </location>
</feature>
<dbReference type="AlphaFoldDB" id="A0A9D1KXU5"/>
<organism evidence="2 3">
    <name type="scientific">Candidatus Onthocola gallistercoris</name>
    <dbReference type="NCBI Taxonomy" id="2840876"/>
    <lineage>
        <taxon>Bacteria</taxon>
        <taxon>Bacillati</taxon>
        <taxon>Bacillota</taxon>
        <taxon>Bacilli</taxon>
        <taxon>Candidatus Onthocola</taxon>
    </lineage>
</organism>
<comment type="caution">
    <text evidence="2">The sequence shown here is derived from an EMBL/GenBank/DDBJ whole genome shotgun (WGS) entry which is preliminary data.</text>
</comment>
<protein>
    <submittedName>
        <fullName evidence="2">Uncharacterized protein</fullName>
    </submittedName>
</protein>
<accession>A0A9D1KXU5</accession>
<evidence type="ECO:0000313" key="3">
    <source>
        <dbReference type="Proteomes" id="UP000824164"/>
    </source>
</evidence>
<evidence type="ECO:0000256" key="1">
    <source>
        <dbReference type="SAM" id="Phobius"/>
    </source>
</evidence>
<reference evidence="2" key="1">
    <citation type="submission" date="2020-10" db="EMBL/GenBank/DDBJ databases">
        <authorList>
            <person name="Gilroy R."/>
        </authorList>
    </citation>
    <scope>NUCLEOTIDE SEQUENCE</scope>
    <source>
        <strain evidence="2">CHK187-14744</strain>
    </source>
</reference>
<keyword evidence="1" id="KW-1133">Transmembrane helix</keyword>
<feature type="transmembrane region" description="Helical" evidence="1">
    <location>
        <begin position="9"/>
        <end position="32"/>
    </location>
</feature>